<accession>A0A2P8CDN2</accession>
<name>A0A2P8CDN2_9ACTN</name>
<dbReference type="EMBL" id="PYGA01000041">
    <property type="protein sequence ID" value="PSK83056.1"/>
    <property type="molecule type" value="Genomic_DNA"/>
</dbReference>
<evidence type="ECO:0000313" key="2">
    <source>
        <dbReference type="Proteomes" id="UP000240542"/>
    </source>
</evidence>
<dbReference type="AlphaFoldDB" id="A0A2P8CDN2"/>
<proteinExistence type="predicted"/>
<keyword evidence="2" id="KW-1185">Reference proteome</keyword>
<protein>
    <submittedName>
        <fullName evidence="1">Uncharacterized protein</fullName>
    </submittedName>
</protein>
<dbReference type="Proteomes" id="UP000240542">
    <property type="component" value="Unassembled WGS sequence"/>
</dbReference>
<evidence type="ECO:0000313" key="1">
    <source>
        <dbReference type="EMBL" id="PSK83056.1"/>
    </source>
</evidence>
<organism evidence="1 2">
    <name type="scientific">Murinocardiopsis flavida</name>
    <dbReference type="NCBI Taxonomy" id="645275"/>
    <lineage>
        <taxon>Bacteria</taxon>
        <taxon>Bacillati</taxon>
        <taxon>Actinomycetota</taxon>
        <taxon>Actinomycetes</taxon>
        <taxon>Streptosporangiales</taxon>
        <taxon>Nocardiopsidaceae</taxon>
        <taxon>Murinocardiopsis</taxon>
    </lineage>
</organism>
<reference evidence="1 2" key="1">
    <citation type="submission" date="2018-03" db="EMBL/GenBank/DDBJ databases">
        <title>Genomic Encyclopedia of Archaeal and Bacterial Type Strains, Phase II (KMG-II): from individual species to whole genera.</title>
        <authorList>
            <person name="Goeker M."/>
        </authorList>
    </citation>
    <scope>NUCLEOTIDE SEQUENCE [LARGE SCALE GENOMIC DNA]</scope>
    <source>
        <strain evidence="1 2">DSM 45312</strain>
    </source>
</reference>
<sequence>MTLTALADVLRGRRSVSVYRRIHQNHRPTGARELVATGRVVSSGQGRLVIAGTDGRTHRILIGPYHQITRR</sequence>
<gene>
    <name evidence="1" type="ORF">CLV63_14122</name>
</gene>
<comment type="caution">
    <text evidence="1">The sequence shown here is derived from an EMBL/GenBank/DDBJ whole genome shotgun (WGS) entry which is preliminary data.</text>
</comment>
<dbReference type="RefSeq" id="WP_170134399.1">
    <property type="nucleotide sequence ID" value="NZ_PYGA01000041.1"/>
</dbReference>